<reference evidence="1" key="1">
    <citation type="submission" date="2016-07" db="EMBL/GenBank/DDBJ databases">
        <authorList>
            <person name="Bretaudeau A."/>
        </authorList>
    </citation>
    <scope>NUCLEOTIDE SEQUENCE</scope>
    <source>
        <strain evidence="1">Rice</strain>
        <tissue evidence="1">Whole body</tissue>
    </source>
</reference>
<accession>A0A2H1WEU7</accession>
<dbReference type="EMBL" id="ODYU01008194">
    <property type="protein sequence ID" value="SOQ51589.1"/>
    <property type="molecule type" value="Genomic_DNA"/>
</dbReference>
<evidence type="ECO:0000313" key="1">
    <source>
        <dbReference type="EMBL" id="SOQ51589.1"/>
    </source>
</evidence>
<name>A0A2H1WEU7_SPOFR</name>
<organism evidence="1">
    <name type="scientific">Spodoptera frugiperda</name>
    <name type="common">Fall armyworm</name>
    <dbReference type="NCBI Taxonomy" id="7108"/>
    <lineage>
        <taxon>Eukaryota</taxon>
        <taxon>Metazoa</taxon>
        <taxon>Ecdysozoa</taxon>
        <taxon>Arthropoda</taxon>
        <taxon>Hexapoda</taxon>
        <taxon>Insecta</taxon>
        <taxon>Pterygota</taxon>
        <taxon>Neoptera</taxon>
        <taxon>Endopterygota</taxon>
        <taxon>Lepidoptera</taxon>
        <taxon>Glossata</taxon>
        <taxon>Ditrysia</taxon>
        <taxon>Noctuoidea</taxon>
        <taxon>Noctuidae</taxon>
        <taxon>Amphipyrinae</taxon>
        <taxon>Spodoptera</taxon>
    </lineage>
</organism>
<protein>
    <submittedName>
        <fullName evidence="1">SFRICE_008587</fullName>
    </submittedName>
</protein>
<proteinExistence type="predicted"/>
<sequence length="242" mass="28014">MKIKKSKDFDIDLCSNKNYPPSKYGPGPTTTYYLSYTMTIACNPRLHTNWMAHTDKVGYRGKKIFFIYTTMVASKRTVHLMLVDYQLVLLGNRLRYPSIPWTMETRADDDEAPTDPAARKLTHHDYTELDFEGRMERKKEIICLIWFMTAVLVEWSQVRSPGKGSRCGNVMLRHDARMGRVARSDTSASQKPDVKQLQKVKEEGEYGGLGPPVERSWLTSKYFEKVLERCLYAYIQQWTSCG</sequence>
<dbReference type="AlphaFoldDB" id="A0A2H1WEU7"/>
<gene>
    <name evidence="1" type="ORF">SFRICE_008587</name>
</gene>